<evidence type="ECO:0000256" key="1">
    <source>
        <dbReference type="SAM" id="Phobius"/>
    </source>
</evidence>
<protein>
    <submittedName>
        <fullName evidence="2">Uncharacterized protein</fullName>
    </submittedName>
</protein>
<dbReference type="RefSeq" id="WP_011277604.1">
    <property type="nucleotide sequence ID" value="NZ_BHWZ01000001.1"/>
</dbReference>
<evidence type="ECO:0000313" key="5">
    <source>
        <dbReference type="Proteomes" id="UP000065473"/>
    </source>
</evidence>
<evidence type="ECO:0000313" key="4">
    <source>
        <dbReference type="Proteomes" id="UP000060043"/>
    </source>
</evidence>
<keyword evidence="1" id="KW-0812">Transmembrane</keyword>
<proteinExistence type="predicted"/>
<dbReference type="EMBL" id="CP013695">
    <property type="protein sequence ID" value="ALU31712.1"/>
    <property type="molecule type" value="Genomic_DNA"/>
</dbReference>
<dbReference type="AlphaFoldDB" id="A0A0U3GJX8"/>
<gene>
    <name evidence="2" type="ORF">ATY89_02795</name>
    <name evidence="3" type="ORF">ATZ20_05820</name>
</gene>
<evidence type="ECO:0000313" key="3">
    <source>
        <dbReference type="EMBL" id="ALU31712.1"/>
    </source>
</evidence>
<evidence type="ECO:0000313" key="2">
    <source>
        <dbReference type="EMBL" id="ALU28985.1"/>
    </source>
</evidence>
<keyword evidence="1" id="KW-1133">Transmembrane helix</keyword>
<sequence>MASKELEEIYGTMEEEIEEGETPEPSPSSSFWKKVIGAIPVGLLIAGTLAPALYANIARLSLSTQEDSEAQEEELKCTANGISSTAYSAENQRFAYYPAIALPFRATRASATQCGPFYCLDVDPNKAFGQGILVRINYEGRNIYFYIGWVPAVKGSTILGVVQGGKSFKSLSLAKYLEEFGMDLNTVGGKLGVIPVYPLSKDVDVWYNPPIYQGNTTIASIIPWYAVAYTYGLYIANRIIPDYTSGCKAIGCKGLTFRVIRRNVEINLSDTASVSDDPPLIMPLGTYQILDVTSLAWVYKYLAEVLKVNFSNSLVLSPTELDLGAPVFLYTSCSSVNQNANACDGFQCANGGLWGLIYSAGPLAQLQTPSGNVYAHPVMVFDISRIARALGVYDWNVNLIEAIALNLKSLFKLPENYWDFVKKLAKLTALVVALVETYYMGNELAEHVVESTADPEAYGKVYAKARDNFREKVLSSSLYGEVKDAVVNRDREIFEVITENCDFFYDLNNWEAKAMAEKTFQILTAILQGEKVDCQEGTSSEVNSIIQDYIEVLRGPHVEEE</sequence>
<keyword evidence="1" id="KW-0472">Membrane</keyword>
<dbReference type="Proteomes" id="UP000065473">
    <property type="component" value="Chromosome"/>
</dbReference>
<name>A0A0U3GJX8_9CREN</name>
<dbReference type="EMBL" id="CP013694">
    <property type="protein sequence ID" value="ALU28985.1"/>
    <property type="molecule type" value="Genomic_DNA"/>
</dbReference>
<accession>A0A0U3GJX8</accession>
<organism evidence="2 5">
    <name type="scientific">Sulfolobus acidocaldarius</name>
    <dbReference type="NCBI Taxonomy" id="2285"/>
    <lineage>
        <taxon>Archaea</taxon>
        <taxon>Thermoproteota</taxon>
        <taxon>Thermoprotei</taxon>
        <taxon>Sulfolobales</taxon>
        <taxon>Sulfolobaceae</taxon>
        <taxon>Sulfolobus</taxon>
    </lineage>
</organism>
<feature type="transmembrane region" description="Helical" evidence="1">
    <location>
        <begin position="35"/>
        <end position="54"/>
    </location>
</feature>
<dbReference type="GeneID" id="14551238"/>
<dbReference type="Proteomes" id="UP000060043">
    <property type="component" value="Chromosome"/>
</dbReference>
<reference evidence="4 5" key="1">
    <citation type="submission" date="2015-12" db="EMBL/GenBank/DDBJ databases">
        <title>A stable core within a dynamic pangenome in Sulfolobus acidocaldarius.</title>
        <authorList>
            <person name="Anderson R."/>
            <person name="Kouris A."/>
            <person name="Seward C."/>
            <person name="Campbell K."/>
            <person name="Whitaker R."/>
        </authorList>
    </citation>
    <scope>NUCLEOTIDE SEQUENCE [LARGE SCALE GENOMIC DNA]</scope>
    <source>
        <strain evidence="2 5">GG12-C01-09</strain>
        <strain evidence="3 4">NG05B_CO5_07</strain>
    </source>
</reference>